<dbReference type="PANTHER" id="PTHR39419:SF1">
    <property type="entry name" value="SLL0814 PROTEIN"/>
    <property type="match status" value="1"/>
</dbReference>
<feature type="transmembrane region" description="Helical" evidence="1">
    <location>
        <begin position="205"/>
        <end position="223"/>
    </location>
</feature>
<gene>
    <name evidence="2" type="ORF">D5H78_06130</name>
</gene>
<dbReference type="EMBL" id="QZEZ01000002">
    <property type="protein sequence ID" value="RJK96837.1"/>
    <property type="molecule type" value="Genomic_DNA"/>
</dbReference>
<feature type="transmembrane region" description="Helical" evidence="1">
    <location>
        <begin position="130"/>
        <end position="146"/>
    </location>
</feature>
<keyword evidence="3" id="KW-1185">Reference proteome</keyword>
<accession>A0A3A3Z7M3</accession>
<name>A0A3A3Z7M3_9ACTN</name>
<keyword evidence="1" id="KW-0812">Transmembrane</keyword>
<dbReference type="InterPro" id="IPR007354">
    <property type="entry name" value="CruF-like"/>
</dbReference>
<feature type="transmembrane region" description="Helical" evidence="1">
    <location>
        <begin position="12"/>
        <end position="30"/>
    </location>
</feature>
<evidence type="ECO:0000313" key="3">
    <source>
        <dbReference type="Proteomes" id="UP000265614"/>
    </source>
</evidence>
<feature type="transmembrane region" description="Helical" evidence="1">
    <location>
        <begin position="106"/>
        <end position="123"/>
    </location>
</feature>
<feature type="transmembrane region" description="Helical" evidence="1">
    <location>
        <begin position="36"/>
        <end position="56"/>
    </location>
</feature>
<proteinExistence type="predicted"/>
<comment type="caution">
    <text evidence="2">The sequence shown here is derived from an EMBL/GenBank/DDBJ whole genome shotgun (WGS) entry which is preliminary data.</text>
</comment>
<keyword evidence="1" id="KW-1133">Transmembrane helix</keyword>
<evidence type="ECO:0000313" key="2">
    <source>
        <dbReference type="EMBL" id="RJK96837.1"/>
    </source>
</evidence>
<feature type="transmembrane region" description="Helical" evidence="1">
    <location>
        <begin position="63"/>
        <end position="86"/>
    </location>
</feature>
<protein>
    <submittedName>
        <fullName evidence="2">Carotenoid biosynthesis protein</fullName>
    </submittedName>
</protein>
<dbReference type="AlphaFoldDB" id="A0A3A3Z7M3"/>
<dbReference type="OrthoDB" id="9811293at2"/>
<feature type="transmembrane region" description="Helical" evidence="1">
    <location>
        <begin position="229"/>
        <end position="247"/>
    </location>
</feature>
<dbReference type="PANTHER" id="PTHR39419">
    <property type="entry name" value="SLL0814 PROTEIN"/>
    <property type="match status" value="1"/>
</dbReference>
<evidence type="ECO:0000256" key="1">
    <source>
        <dbReference type="SAM" id="Phobius"/>
    </source>
</evidence>
<sequence length="250" mass="26604">MAAPPRPLLRALPWALAAAVVLAQVAYPLLDGEPLRLVTIVTVLLFAAASTAHAAVEHGAAWAARLVAVVVGVSLSAEVLSVATGFPFGRYEYAGTLGPQLAGVPLLVPLAWLMFAYPAFVVARRLARRWVPLVGGLALASWDLYLDPQMVEAGHWVWEHPDPALPGLPGIPLTNYAGWVLVAVVVMALLDRLPRTPGADDRQPVALFLWTWAGYALGAAVFMGRPVSALYGAVAMGCVAVPLLRSLRRR</sequence>
<organism evidence="2 3">
    <name type="scientific">Vallicoccus soli</name>
    <dbReference type="NCBI Taxonomy" id="2339232"/>
    <lineage>
        <taxon>Bacteria</taxon>
        <taxon>Bacillati</taxon>
        <taxon>Actinomycetota</taxon>
        <taxon>Actinomycetes</taxon>
        <taxon>Motilibacterales</taxon>
        <taxon>Vallicoccaceae</taxon>
        <taxon>Vallicoccus</taxon>
    </lineage>
</organism>
<dbReference type="Pfam" id="PF04240">
    <property type="entry name" value="Caroten_synth"/>
    <property type="match status" value="1"/>
</dbReference>
<dbReference type="Proteomes" id="UP000265614">
    <property type="component" value="Unassembled WGS sequence"/>
</dbReference>
<reference evidence="2 3" key="1">
    <citation type="submission" date="2018-09" db="EMBL/GenBank/DDBJ databases">
        <title>YIM 75000 draft genome.</title>
        <authorList>
            <person name="Tang S."/>
            <person name="Feng Y."/>
        </authorList>
    </citation>
    <scope>NUCLEOTIDE SEQUENCE [LARGE SCALE GENOMIC DNA]</scope>
    <source>
        <strain evidence="2 3">YIM 75000</strain>
    </source>
</reference>
<feature type="transmembrane region" description="Helical" evidence="1">
    <location>
        <begin position="176"/>
        <end position="193"/>
    </location>
</feature>
<keyword evidence="1" id="KW-0472">Membrane</keyword>